<dbReference type="PANTHER" id="PTHR44019">
    <property type="entry name" value="WD REPEAT-CONTAINING PROTEIN 55"/>
    <property type="match status" value="1"/>
</dbReference>
<evidence type="ECO:0000259" key="5">
    <source>
        <dbReference type="Pfam" id="PF24883"/>
    </source>
</evidence>
<dbReference type="SMART" id="SM00320">
    <property type="entry name" value="WD40"/>
    <property type="match status" value="10"/>
</dbReference>
<dbReference type="Gene3D" id="3.40.50.300">
    <property type="entry name" value="P-loop containing nucleotide triphosphate hydrolases"/>
    <property type="match status" value="1"/>
</dbReference>
<dbReference type="InterPro" id="IPR055442">
    <property type="entry name" value="Beta-prop_EML-like_2nd"/>
</dbReference>
<dbReference type="Pfam" id="PF00400">
    <property type="entry name" value="WD40"/>
    <property type="match status" value="5"/>
</dbReference>
<dbReference type="STRING" id="1109443.G4TTE1"/>
<dbReference type="InterPro" id="IPR001680">
    <property type="entry name" value="WD40_rpt"/>
</dbReference>
<dbReference type="PROSITE" id="PS00678">
    <property type="entry name" value="WD_REPEATS_1"/>
    <property type="match status" value="6"/>
</dbReference>
<comment type="caution">
    <text evidence="6">The sequence shown here is derived from an EMBL/GenBank/DDBJ whole genome shotgun (WGS) entry which is preliminary data.</text>
</comment>
<dbReference type="OrthoDB" id="10267436at2759"/>
<reference evidence="6 7" key="1">
    <citation type="journal article" date="2011" name="PLoS Pathog.">
        <title>Endophytic Life Strategies Decoded by Genome and Transcriptome Analyses of the Mutualistic Root Symbiont Piriformospora indica.</title>
        <authorList>
            <person name="Zuccaro A."/>
            <person name="Lahrmann U."/>
            <person name="Guldener U."/>
            <person name="Langen G."/>
            <person name="Pfiffi S."/>
            <person name="Biedenkopf D."/>
            <person name="Wong P."/>
            <person name="Samans B."/>
            <person name="Grimm C."/>
            <person name="Basiewicz M."/>
            <person name="Murat C."/>
            <person name="Martin F."/>
            <person name="Kogel K.H."/>
        </authorList>
    </citation>
    <scope>NUCLEOTIDE SEQUENCE [LARGE SCALE GENOMIC DNA]</scope>
    <source>
        <strain evidence="6 7">DSM 11827</strain>
    </source>
</reference>
<feature type="repeat" description="WD" evidence="3">
    <location>
        <begin position="964"/>
        <end position="1005"/>
    </location>
</feature>
<proteinExistence type="predicted"/>
<keyword evidence="7" id="KW-1185">Reference proteome</keyword>
<dbReference type="Pfam" id="PF24883">
    <property type="entry name" value="NPHP3_N"/>
    <property type="match status" value="1"/>
</dbReference>
<dbReference type="eggNOG" id="KOG0263">
    <property type="taxonomic scope" value="Eukaryota"/>
</dbReference>
<evidence type="ECO:0000256" key="2">
    <source>
        <dbReference type="ARBA" id="ARBA00022737"/>
    </source>
</evidence>
<dbReference type="EMBL" id="CAFZ01000330">
    <property type="protein sequence ID" value="CCA74584.1"/>
    <property type="molecule type" value="Genomic_DNA"/>
</dbReference>
<dbReference type="PANTHER" id="PTHR44019:SF8">
    <property type="entry name" value="POC1 CENTRIOLAR PROTEIN HOMOLOG"/>
    <property type="match status" value="1"/>
</dbReference>
<organism evidence="6 7">
    <name type="scientific">Serendipita indica (strain DSM 11827)</name>
    <name type="common">Root endophyte fungus</name>
    <name type="synonym">Piriformospora indica</name>
    <dbReference type="NCBI Taxonomy" id="1109443"/>
    <lineage>
        <taxon>Eukaryota</taxon>
        <taxon>Fungi</taxon>
        <taxon>Dikarya</taxon>
        <taxon>Basidiomycota</taxon>
        <taxon>Agaricomycotina</taxon>
        <taxon>Agaricomycetes</taxon>
        <taxon>Sebacinales</taxon>
        <taxon>Serendipitaceae</taxon>
        <taxon>Serendipita</taxon>
    </lineage>
</organism>
<feature type="repeat" description="WD" evidence="3">
    <location>
        <begin position="1006"/>
        <end position="1047"/>
    </location>
</feature>
<name>G4TTE1_SERID</name>
<dbReference type="InterPro" id="IPR036322">
    <property type="entry name" value="WD40_repeat_dom_sf"/>
</dbReference>
<feature type="repeat" description="WD" evidence="3">
    <location>
        <begin position="838"/>
        <end position="879"/>
    </location>
</feature>
<feature type="repeat" description="WD" evidence="3">
    <location>
        <begin position="796"/>
        <end position="837"/>
    </location>
</feature>
<evidence type="ECO:0000259" key="4">
    <source>
        <dbReference type="Pfam" id="PF23414"/>
    </source>
</evidence>
<keyword evidence="2" id="KW-0677">Repeat</keyword>
<feature type="repeat" description="WD" evidence="3">
    <location>
        <begin position="880"/>
        <end position="921"/>
    </location>
</feature>
<feature type="repeat" description="WD" evidence="3">
    <location>
        <begin position="754"/>
        <end position="795"/>
    </location>
</feature>
<dbReference type="PROSITE" id="PS50082">
    <property type="entry name" value="WD_REPEATS_2"/>
    <property type="match status" value="10"/>
</dbReference>
<feature type="domain" description="EML-like second beta-propeller" evidence="4">
    <location>
        <begin position="973"/>
        <end position="1129"/>
    </location>
</feature>
<feature type="repeat" description="WD" evidence="3">
    <location>
        <begin position="1090"/>
        <end position="1131"/>
    </location>
</feature>
<dbReference type="InterPro" id="IPR019775">
    <property type="entry name" value="WD40_repeat_CS"/>
</dbReference>
<protein>
    <submittedName>
        <fullName evidence="6">Uncharacterized protein</fullName>
    </submittedName>
</protein>
<evidence type="ECO:0000256" key="1">
    <source>
        <dbReference type="ARBA" id="ARBA00022574"/>
    </source>
</evidence>
<dbReference type="Proteomes" id="UP000007148">
    <property type="component" value="Unassembled WGS sequence"/>
</dbReference>
<gene>
    <name evidence="6" type="ORF">PIIN_08536</name>
</gene>
<dbReference type="InterPro" id="IPR027417">
    <property type="entry name" value="P-loop_NTPase"/>
</dbReference>
<evidence type="ECO:0000313" key="6">
    <source>
        <dbReference type="EMBL" id="CCA74584.1"/>
    </source>
</evidence>
<dbReference type="InterPro" id="IPR050505">
    <property type="entry name" value="WDR55/POC1"/>
</dbReference>
<dbReference type="InParanoid" id="G4TTE1"/>
<dbReference type="PROSITE" id="PS50294">
    <property type="entry name" value="WD_REPEATS_REGION"/>
    <property type="match status" value="10"/>
</dbReference>
<dbReference type="HOGENOM" id="CLU_000288_6_3_1"/>
<dbReference type="SUPFAM" id="SSF50978">
    <property type="entry name" value="WD40 repeat-like"/>
    <property type="match status" value="2"/>
</dbReference>
<evidence type="ECO:0000313" key="7">
    <source>
        <dbReference type="Proteomes" id="UP000007148"/>
    </source>
</evidence>
<dbReference type="InterPro" id="IPR015943">
    <property type="entry name" value="WD40/YVTN_repeat-like_dom_sf"/>
</dbReference>
<dbReference type="eggNOG" id="KOG0272">
    <property type="taxonomic scope" value="Eukaryota"/>
</dbReference>
<dbReference type="InterPro" id="IPR020472">
    <property type="entry name" value="WD40_PAC1"/>
</dbReference>
<dbReference type="SUPFAM" id="SSF52540">
    <property type="entry name" value="P-loop containing nucleoside triphosphate hydrolases"/>
    <property type="match status" value="1"/>
</dbReference>
<accession>G4TTE1</accession>
<dbReference type="CDD" id="cd00200">
    <property type="entry name" value="WD40"/>
    <property type="match status" value="1"/>
</dbReference>
<dbReference type="Gene3D" id="2.130.10.10">
    <property type="entry name" value="YVTN repeat-like/Quinoprotein amine dehydrogenase"/>
    <property type="match status" value="4"/>
</dbReference>
<dbReference type="Pfam" id="PF23414">
    <property type="entry name" value="Beta-prop_EML_2"/>
    <property type="match status" value="1"/>
</dbReference>
<dbReference type="PRINTS" id="PR00320">
    <property type="entry name" value="GPROTEINBRPT"/>
</dbReference>
<evidence type="ECO:0000256" key="3">
    <source>
        <dbReference type="PROSITE-ProRule" id="PRU00221"/>
    </source>
</evidence>
<dbReference type="InterPro" id="IPR056884">
    <property type="entry name" value="NPHP3-like_N"/>
</dbReference>
<sequence length="1357" mass="150898">MQSLHISKAIQHMLITCGLSHAQRSLFTFKGLFDHLEQLFSEINKGPCNLEEVKEFSQRLNHAYFTCCINFPGSIDIRRSFTEYVEYGRLDALEYNQLYGFRYEWLPISAQWDLKNPLLHNEALITIDPIFDEEKWPSSEESSSSESDGSLESRVSETVASFAGFSQRSEITLATTRSLEGYQMWPEPELWKMTLLDPERPPPLGTQHRTCEPGTREAILREIRQWRTDYATRKRIFWLCDLPSSGKSTVALTMCEEWDSIPDIVVGRFFFSNSDCETSKTDAFCSFIAEDIGSKNQAIMKEVENAWKENPRLIEQGLHYQFTKLIEEPLRFANEEVILVIDGVDECERAMRVDLLAVLVDKLSSMNCLKLFITSRPEHDIIALLRGRPIVHEVNFKIQSKQEEFHADELVAYTATHTGGILTAAERQQLVEHSNGLFIWIQIAVSELQQADGPDAVQITLANLLNSGEPGDINQIYSTIIRRILQKTSPDIISKVIGTVLTLFEPVSTKVLAEFIDIALLDLEQILMSMKSLFHVDSVVKFLHPTFRSYLLTGQNLEMSFDLTVVQSILSVSMLNILKSGLKQDICQISKLDAPYPNNKDVPELGERLLRVWSSSPALEYTIRYWGYHTRPIVTNKDVAKVLQTLLETCMLYLVELLSLMDQIYLIQNLEEIRKGFEDQQLYPPEVELCRDVVRLVQRHQTTFKESALHIYSSALLFIPRQTRLWVIYGSQFLHRLPSIVGVPSERWPLAQIFTGHRSAINCLAFSPDGTRIGAGFPDGGLQLWDRATGVSLAKLEGHTDSVSCLAFSSDGTRIVSGSWDHTLRLWDAANGSSIGKMEGHSDIVGCLAFSPDGSRITSGSWDRTLQVWDGRTGESIGKLEGHTGSINCVAYSPGGAHIISGSEDGTLQLWDAETGINKRILEGHSDSVNCLVYSPDGTHLASGSSDRTLRLWDATTGLSIGRLEGHTGSVSCLAFSPCGTRIVSGSSDQTLRLWDAETTLNIATLKGHTESVSCLAFSPDGTHVASGSLDRTLRIWDTATGVNTGNLKGHTDSVSCLAFSPDGTHIASGSRDWTLRLWDTAAEVNTGEPEGHANSISCLAFSADGSCIASGSEDGTLQLWNATTGASMGKLEGHADSVSSLVFLPDGIRIASGSWDHTLRLWDTSNLSMSGCYKLDVPVIKLEILQDDGLLRVNKAQEFDISDPNPRPIPSSAAPSSRPAIWSPLIRVEGQKIWHSSSPSHIFRFPDEFEIKCYALHQNRAVFGLASGQCITIDFTKILPGRDESVITAATLGSVESHPRTPALFVSHVANYKVGEPVYVLITLPEELREGWTVGRVVSEEVWKYTLRLLDHNPYA</sequence>
<keyword evidence="1 3" id="KW-0853">WD repeat</keyword>
<feature type="domain" description="Nephrocystin 3-like N-terminal" evidence="5">
    <location>
        <begin position="214"/>
        <end position="376"/>
    </location>
</feature>
<feature type="repeat" description="WD" evidence="3">
    <location>
        <begin position="922"/>
        <end position="963"/>
    </location>
</feature>
<feature type="repeat" description="WD" evidence="3">
    <location>
        <begin position="1048"/>
        <end position="1080"/>
    </location>
</feature>
<feature type="repeat" description="WD" evidence="3">
    <location>
        <begin position="1132"/>
        <end position="1167"/>
    </location>
</feature>